<proteinExistence type="predicted"/>
<evidence type="ECO:0000313" key="1">
    <source>
        <dbReference type="EMBL" id="QHT92012.1"/>
    </source>
</evidence>
<accession>A0A6C0IGD9</accession>
<dbReference type="Gene3D" id="3.90.320.10">
    <property type="match status" value="1"/>
</dbReference>
<dbReference type="InterPro" id="IPR011604">
    <property type="entry name" value="PDDEXK-like_dom_sf"/>
</dbReference>
<sequence length="289" mass="34006">MSILCPVLETINSHARDKNILFYEPTHTYTITTDPTNKYTSVTTWNHSHFPHFNADQVIKNMMKGKNWKEGHKYWGLTAEQIKAQWAANGAAVSGAGTNMHYEIECFMNNSAIKEKEQYTHTQLYTHYLEQQLNCKNPIIETPEWQYFIKFIQENSQLKPFRTEWTVYHEDAKLAGSIDMVYENPDGTLSIYDWKRAKDISRINTFNKFALNKIICQMPDSNFWHYALQLNTYKKIIEDKYGKIITDLYLVRLHPDCEDNTYELIKLPDLKKELNELFAERINQLGKIA</sequence>
<protein>
    <submittedName>
        <fullName evidence="1">Uncharacterized protein</fullName>
    </submittedName>
</protein>
<name>A0A6C0IGD9_9ZZZZ</name>
<organism evidence="1">
    <name type="scientific">viral metagenome</name>
    <dbReference type="NCBI Taxonomy" id="1070528"/>
    <lineage>
        <taxon>unclassified sequences</taxon>
        <taxon>metagenomes</taxon>
        <taxon>organismal metagenomes</taxon>
    </lineage>
</organism>
<dbReference type="EMBL" id="MN740174">
    <property type="protein sequence ID" value="QHT92012.1"/>
    <property type="molecule type" value="Genomic_DNA"/>
</dbReference>
<dbReference type="AlphaFoldDB" id="A0A6C0IGD9"/>
<reference evidence="1" key="1">
    <citation type="journal article" date="2020" name="Nature">
        <title>Giant virus diversity and host interactions through global metagenomics.</title>
        <authorList>
            <person name="Schulz F."/>
            <person name="Roux S."/>
            <person name="Paez-Espino D."/>
            <person name="Jungbluth S."/>
            <person name="Walsh D.A."/>
            <person name="Denef V.J."/>
            <person name="McMahon K.D."/>
            <person name="Konstantinidis K.T."/>
            <person name="Eloe-Fadrosh E.A."/>
            <person name="Kyrpides N.C."/>
            <person name="Woyke T."/>
        </authorList>
    </citation>
    <scope>NUCLEOTIDE SEQUENCE</scope>
    <source>
        <strain evidence="1">GVMAG-M-3300023184-86</strain>
    </source>
</reference>